<dbReference type="GO" id="GO:0003872">
    <property type="term" value="F:6-phosphofructokinase activity"/>
    <property type="evidence" value="ECO:0007669"/>
    <property type="project" value="InterPro"/>
</dbReference>
<evidence type="ECO:0000256" key="5">
    <source>
        <dbReference type="ARBA" id="ARBA00022777"/>
    </source>
</evidence>
<keyword evidence="2" id="KW-0963">Cytoplasm</keyword>
<dbReference type="PRINTS" id="PR00476">
    <property type="entry name" value="PHFRCTKINASE"/>
</dbReference>
<evidence type="ECO:0000259" key="10">
    <source>
        <dbReference type="Pfam" id="PF00365"/>
    </source>
</evidence>
<dbReference type="EnsemblProtists" id="EOD16294">
    <property type="protein sequence ID" value="EOD16294"/>
    <property type="gene ID" value="EMIHUDRAFT_427530"/>
</dbReference>
<evidence type="ECO:0000313" key="12">
    <source>
        <dbReference type="Proteomes" id="UP000013827"/>
    </source>
</evidence>
<keyword evidence="5" id="KW-0418">Kinase</keyword>
<dbReference type="SUPFAM" id="SSF53784">
    <property type="entry name" value="Phosphofructokinase"/>
    <property type="match status" value="1"/>
</dbReference>
<keyword evidence="12" id="KW-1185">Reference proteome</keyword>
<evidence type="ECO:0000256" key="1">
    <source>
        <dbReference type="ARBA" id="ARBA00001946"/>
    </source>
</evidence>
<dbReference type="eggNOG" id="KOG2440">
    <property type="taxonomic scope" value="Eukaryota"/>
</dbReference>
<evidence type="ECO:0000313" key="11">
    <source>
        <dbReference type="EnsemblProtists" id="EOD16294"/>
    </source>
</evidence>
<dbReference type="GO" id="GO:0046872">
    <property type="term" value="F:metal ion binding"/>
    <property type="evidence" value="ECO:0007669"/>
    <property type="project" value="UniProtKB-KW"/>
</dbReference>
<dbReference type="STRING" id="2903.R1E5W0"/>
<keyword evidence="7" id="KW-0324">Glycolysis</keyword>
<dbReference type="GeneID" id="17262454"/>
<dbReference type="GO" id="GO:0009749">
    <property type="term" value="P:response to glucose"/>
    <property type="evidence" value="ECO:0007669"/>
    <property type="project" value="TreeGrafter"/>
</dbReference>
<dbReference type="RefSeq" id="XP_005768723.1">
    <property type="nucleotide sequence ID" value="XM_005768666.1"/>
</dbReference>
<dbReference type="NCBIfam" id="NF005482">
    <property type="entry name" value="PRK07085.1"/>
    <property type="match status" value="1"/>
</dbReference>
<dbReference type="KEGG" id="ehx:EMIHUDRAFT_427530"/>
<dbReference type="PANTHER" id="PTHR43650">
    <property type="entry name" value="PYROPHOSPHATE--FRUCTOSE 6-PHOSPHATE 1-PHOSPHOTRANSFERASE"/>
    <property type="match status" value="1"/>
</dbReference>
<evidence type="ECO:0000256" key="2">
    <source>
        <dbReference type="ARBA" id="ARBA00022490"/>
    </source>
</evidence>
<dbReference type="GO" id="GO:0047334">
    <property type="term" value="F:diphosphate-fructose-6-phosphate 1-phosphotransferase activity"/>
    <property type="evidence" value="ECO:0007669"/>
    <property type="project" value="UniProtKB-EC"/>
</dbReference>
<evidence type="ECO:0000256" key="3">
    <source>
        <dbReference type="ARBA" id="ARBA00022679"/>
    </source>
</evidence>
<name>A0A0D3IYF9_EMIH1</name>
<evidence type="ECO:0000256" key="7">
    <source>
        <dbReference type="ARBA" id="ARBA00023152"/>
    </source>
</evidence>
<feature type="region of interest" description="Disordered" evidence="9">
    <location>
        <begin position="615"/>
        <end position="640"/>
    </location>
</feature>
<dbReference type="InterPro" id="IPR000023">
    <property type="entry name" value="Phosphofructokinase_dom"/>
</dbReference>
<reference evidence="12" key="1">
    <citation type="journal article" date="2013" name="Nature">
        <title>Pan genome of the phytoplankton Emiliania underpins its global distribution.</title>
        <authorList>
            <person name="Read B.A."/>
            <person name="Kegel J."/>
            <person name="Klute M.J."/>
            <person name="Kuo A."/>
            <person name="Lefebvre S.C."/>
            <person name="Maumus F."/>
            <person name="Mayer C."/>
            <person name="Miller J."/>
            <person name="Monier A."/>
            <person name="Salamov A."/>
            <person name="Young J."/>
            <person name="Aguilar M."/>
            <person name="Claverie J.M."/>
            <person name="Frickenhaus S."/>
            <person name="Gonzalez K."/>
            <person name="Herman E.K."/>
            <person name="Lin Y.C."/>
            <person name="Napier J."/>
            <person name="Ogata H."/>
            <person name="Sarno A.F."/>
            <person name="Shmutz J."/>
            <person name="Schroeder D."/>
            <person name="de Vargas C."/>
            <person name="Verret F."/>
            <person name="von Dassow P."/>
            <person name="Valentin K."/>
            <person name="Van de Peer Y."/>
            <person name="Wheeler G."/>
            <person name="Dacks J.B."/>
            <person name="Delwiche C.F."/>
            <person name="Dyhrman S.T."/>
            <person name="Glockner G."/>
            <person name="John U."/>
            <person name="Richards T."/>
            <person name="Worden A.Z."/>
            <person name="Zhang X."/>
            <person name="Grigoriev I.V."/>
            <person name="Allen A.E."/>
            <person name="Bidle K."/>
            <person name="Borodovsky M."/>
            <person name="Bowler C."/>
            <person name="Brownlee C."/>
            <person name="Cock J.M."/>
            <person name="Elias M."/>
            <person name="Gladyshev V.N."/>
            <person name="Groth M."/>
            <person name="Guda C."/>
            <person name="Hadaegh A."/>
            <person name="Iglesias-Rodriguez M.D."/>
            <person name="Jenkins J."/>
            <person name="Jones B.M."/>
            <person name="Lawson T."/>
            <person name="Leese F."/>
            <person name="Lindquist E."/>
            <person name="Lobanov A."/>
            <person name="Lomsadze A."/>
            <person name="Malik S.B."/>
            <person name="Marsh M.E."/>
            <person name="Mackinder L."/>
            <person name="Mock T."/>
            <person name="Mueller-Roeber B."/>
            <person name="Pagarete A."/>
            <person name="Parker M."/>
            <person name="Probert I."/>
            <person name="Quesneville H."/>
            <person name="Raines C."/>
            <person name="Rensing S.A."/>
            <person name="Riano-Pachon D.M."/>
            <person name="Richier S."/>
            <person name="Rokitta S."/>
            <person name="Shiraiwa Y."/>
            <person name="Soanes D.M."/>
            <person name="van der Giezen M."/>
            <person name="Wahlund T.M."/>
            <person name="Williams B."/>
            <person name="Wilson W."/>
            <person name="Wolfe G."/>
            <person name="Wurch L.L."/>
        </authorList>
    </citation>
    <scope>NUCLEOTIDE SEQUENCE</scope>
</reference>
<dbReference type="OMA" id="SAKKYWH"/>
<dbReference type="GO" id="GO:0005829">
    <property type="term" value="C:cytosol"/>
    <property type="evidence" value="ECO:0007669"/>
    <property type="project" value="TreeGrafter"/>
</dbReference>
<reference evidence="11" key="2">
    <citation type="submission" date="2024-10" db="UniProtKB">
        <authorList>
            <consortium name="EnsemblProtists"/>
        </authorList>
    </citation>
    <scope>IDENTIFICATION</scope>
</reference>
<evidence type="ECO:0000256" key="6">
    <source>
        <dbReference type="ARBA" id="ARBA00022842"/>
    </source>
</evidence>
<dbReference type="PANTHER" id="PTHR43650:SF17">
    <property type="entry name" value="PYROPHOSPHATE--FRUCTOSE 6-PHOSPHATE 1-PHOSPHOTRANSFERASE SUBUNIT ALPHA 1"/>
    <property type="match status" value="1"/>
</dbReference>
<keyword evidence="6" id="KW-0460">Magnesium</keyword>
<keyword evidence="3" id="KW-0808">Transferase</keyword>
<dbReference type="AlphaFoldDB" id="A0A0D3IYF9"/>
<dbReference type="Pfam" id="PF00365">
    <property type="entry name" value="PFK"/>
    <property type="match status" value="1"/>
</dbReference>
<dbReference type="GO" id="GO:0006002">
    <property type="term" value="P:fructose 6-phosphate metabolic process"/>
    <property type="evidence" value="ECO:0007669"/>
    <property type="project" value="InterPro"/>
</dbReference>
<evidence type="ECO:0000256" key="9">
    <source>
        <dbReference type="SAM" id="MobiDB-lite"/>
    </source>
</evidence>
<comment type="catalytic activity">
    <reaction evidence="8">
        <text>beta-D-fructose 6-phosphate + diphosphate = beta-D-fructose 1,6-bisphosphate + phosphate + H(+)</text>
        <dbReference type="Rhea" id="RHEA:13613"/>
        <dbReference type="ChEBI" id="CHEBI:15378"/>
        <dbReference type="ChEBI" id="CHEBI:32966"/>
        <dbReference type="ChEBI" id="CHEBI:33019"/>
        <dbReference type="ChEBI" id="CHEBI:43474"/>
        <dbReference type="ChEBI" id="CHEBI:57634"/>
        <dbReference type="EC" id="2.7.1.90"/>
    </reaction>
</comment>
<dbReference type="Proteomes" id="UP000013827">
    <property type="component" value="Unassembled WGS sequence"/>
</dbReference>
<dbReference type="PaxDb" id="2903-EOD16294"/>
<evidence type="ECO:0000256" key="4">
    <source>
        <dbReference type="ARBA" id="ARBA00022723"/>
    </source>
</evidence>
<feature type="domain" description="Phosphofructokinase" evidence="10">
    <location>
        <begin position="75"/>
        <end position="334"/>
    </location>
</feature>
<keyword evidence="4" id="KW-0479">Metal-binding</keyword>
<dbReference type="HOGENOM" id="CLU_022288_2_0_1"/>
<dbReference type="Gene3D" id="3.40.50.450">
    <property type="match status" value="1"/>
</dbReference>
<accession>A0A0D3IYF9</accession>
<dbReference type="Gene3D" id="3.40.50.460">
    <property type="entry name" value="Phosphofructokinase domain"/>
    <property type="match status" value="1"/>
</dbReference>
<dbReference type="UniPathway" id="UPA00109">
    <property type="reaction ID" value="UER00182"/>
</dbReference>
<sequence>MSALEAERRHYRPCVPAVLRVRVRAEPAQERTTCVSHEDLIASAFPTLYGSPVVSLVPAETDTSVAPRPLRVGCVLSGGTPAAGGHNCICGLFDHLEAFHPGSTLLGFRGGLRGVLRNSFTKLEAATVERHRNSGGFFMIGSGGDLIETEEELALAHYELAEATCRRCGLSGLVLVGGPVSNSDTALLAEHFKQRGVPTRVIGVPATIDGDLYCNSIEASIGFDTATRVYASLVGNLATDAASARKHWYFIRMMGRTPSHLTLGCANLTQPNIALVGEELEARRMTLCDIVGELADAVEARASEGKHFGVVLIPEGLIEYVPQVNALLSEISAALKYRQRMGDTSTDRYKVYTAILPLLTPPSAALLASLPPYIRRQLMLERQASDDKAQLSQIETERLLAELVRVELRKRRAAATATAEWAAPDARFAPVCFYLGYQARSSMPSTFDANLGYALGHAAGALVGAGATAYMASAHCLTSPPSEWRLCGVPLFSLMSADRRAGVAVAVIRPAQVSLASPTFRRWSAVRERLVMADLYCNPGPMQLSGPLAAGPSPGRVQAEHAERGRDVAEAQAICREVSAACWPGCSGDVLRTALASLRALREHLDVLEERDQAAMTNPVGSSHRRITQVTHEQMLRRDN</sequence>
<dbReference type="InterPro" id="IPR022953">
    <property type="entry name" value="ATP_PFK"/>
</dbReference>
<dbReference type="InterPro" id="IPR035966">
    <property type="entry name" value="PKF_sf"/>
</dbReference>
<evidence type="ECO:0000256" key="8">
    <source>
        <dbReference type="ARBA" id="ARBA00048072"/>
    </source>
</evidence>
<proteinExistence type="predicted"/>
<organism evidence="11 12">
    <name type="scientific">Emiliania huxleyi (strain CCMP1516)</name>
    <dbReference type="NCBI Taxonomy" id="280463"/>
    <lineage>
        <taxon>Eukaryota</taxon>
        <taxon>Haptista</taxon>
        <taxon>Haptophyta</taxon>
        <taxon>Prymnesiophyceae</taxon>
        <taxon>Isochrysidales</taxon>
        <taxon>Noelaerhabdaceae</taxon>
        <taxon>Emiliania</taxon>
    </lineage>
</organism>
<protein>
    <recommendedName>
        <fullName evidence="10">Phosphofructokinase domain-containing protein</fullName>
    </recommendedName>
</protein>
<dbReference type="GO" id="GO:0015979">
    <property type="term" value="P:photosynthesis"/>
    <property type="evidence" value="ECO:0007669"/>
    <property type="project" value="TreeGrafter"/>
</dbReference>
<comment type="cofactor">
    <cofactor evidence="1">
        <name>Mg(2+)</name>
        <dbReference type="ChEBI" id="CHEBI:18420"/>
    </cofactor>
</comment>
<dbReference type="Gene3D" id="1.10.10.480">
    <property type="entry name" value="Phosphofructokinase, domain 3"/>
    <property type="match status" value="1"/>
</dbReference>